<dbReference type="PANTHER" id="PTHR43312">
    <property type="entry name" value="D-THREO-ALDOSE 1-DEHYDROGENASE"/>
    <property type="match status" value="1"/>
</dbReference>
<dbReference type="PANTHER" id="PTHR43312:SF1">
    <property type="entry name" value="NADP-DEPENDENT OXIDOREDUCTASE DOMAIN-CONTAINING PROTEIN"/>
    <property type="match status" value="1"/>
</dbReference>
<dbReference type="CDD" id="cd19097">
    <property type="entry name" value="AKR_unchar"/>
    <property type="match status" value="1"/>
</dbReference>
<dbReference type="Pfam" id="PF00248">
    <property type="entry name" value="Aldo_ket_red"/>
    <property type="match status" value="1"/>
</dbReference>
<dbReference type="InterPro" id="IPR036812">
    <property type="entry name" value="NAD(P)_OxRdtase_dom_sf"/>
</dbReference>
<dbReference type="RefSeq" id="WP_026484918.1">
    <property type="nucleotide sequence ID" value="NZ_DAMBOE010000002.1"/>
</dbReference>
<gene>
    <name evidence="2" type="ORF">OSH02_17245</name>
</gene>
<evidence type="ECO:0000259" key="1">
    <source>
        <dbReference type="Pfam" id="PF00248"/>
    </source>
</evidence>
<dbReference type="PRINTS" id="PR00069">
    <property type="entry name" value="ALDKETRDTASE"/>
</dbReference>
<organism evidence="2 3">
    <name type="scientific">Alcaligenes phenolicus</name>
    <dbReference type="NCBI Taxonomy" id="232846"/>
    <lineage>
        <taxon>Bacteria</taxon>
        <taxon>Pseudomonadati</taxon>
        <taxon>Pseudomonadota</taxon>
        <taxon>Betaproteobacteria</taxon>
        <taxon>Burkholderiales</taxon>
        <taxon>Alcaligenaceae</taxon>
        <taxon>Alcaligenes</taxon>
    </lineage>
</organism>
<evidence type="ECO:0000313" key="3">
    <source>
        <dbReference type="Proteomes" id="UP001208074"/>
    </source>
</evidence>
<evidence type="ECO:0000313" key="2">
    <source>
        <dbReference type="EMBL" id="MCX5567120.1"/>
    </source>
</evidence>
<accession>A0AAW5W3G5</accession>
<dbReference type="AlphaFoldDB" id="A0AAW5W3G5"/>
<dbReference type="GeneID" id="94038714"/>
<comment type="caution">
    <text evidence="2">The sequence shown here is derived from an EMBL/GenBank/DDBJ whole genome shotgun (WGS) entry which is preliminary data.</text>
</comment>
<reference evidence="2" key="1">
    <citation type="submission" date="2022-11" db="EMBL/GenBank/DDBJ databases">
        <title>Biodiversity and phylogenetic relationships of bacteria.</title>
        <authorList>
            <person name="Machado R.A.R."/>
            <person name="Bhat A."/>
            <person name="Loulou A."/>
            <person name="Kallel S."/>
        </authorList>
    </citation>
    <scope>NUCLEOTIDE SEQUENCE</scope>
    <source>
        <strain evidence="2">DSM 16503</strain>
    </source>
</reference>
<feature type="domain" description="NADP-dependent oxidoreductase" evidence="1">
    <location>
        <begin position="9"/>
        <end position="267"/>
    </location>
</feature>
<dbReference type="SUPFAM" id="SSF51430">
    <property type="entry name" value="NAD(P)-linked oxidoreductase"/>
    <property type="match status" value="1"/>
</dbReference>
<dbReference type="GO" id="GO:0016491">
    <property type="term" value="F:oxidoreductase activity"/>
    <property type="evidence" value="ECO:0007669"/>
    <property type="project" value="InterPro"/>
</dbReference>
<dbReference type="InterPro" id="IPR020471">
    <property type="entry name" value="AKR"/>
</dbReference>
<dbReference type="InterPro" id="IPR053135">
    <property type="entry name" value="AKR2_Oxidoreductase"/>
</dbReference>
<sequence>MSSVGKVGKIALGTVQFGTEYGVANQTGKVPVDVVAQILGHARSSGVSTLDTAVAYGESQRVLGQNGVEGFSIVTKLPEMPPQADIQAWVQAQLSSSLELLQVEHVDGLLLHRPEQLLQSSGQALYEALTSLKQQGLVKRIGVSVYGPQELDLLCESYHFDLVQAPFSVLDQRLKRSGWLQRLQQQGTALHVRSVFLQGLLLMTVTNRPTKFSRWNALWNEWEHWLSQTGQTALEACLRFAVNTPEIEKVVVGVDSLRHLEEILQATDGNTPVLPNTLLTDDSQLINPSMWSSL</sequence>
<dbReference type="Gene3D" id="3.20.20.100">
    <property type="entry name" value="NADP-dependent oxidoreductase domain"/>
    <property type="match status" value="1"/>
</dbReference>
<proteinExistence type="predicted"/>
<dbReference type="InterPro" id="IPR023210">
    <property type="entry name" value="NADP_OxRdtase_dom"/>
</dbReference>
<dbReference type="Proteomes" id="UP001208074">
    <property type="component" value="Unassembled WGS sequence"/>
</dbReference>
<name>A0AAW5W3G5_9BURK</name>
<dbReference type="EMBL" id="JAPKNB010000015">
    <property type="protein sequence ID" value="MCX5567120.1"/>
    <property type="molecule type" value="Genomic_DNA"/>
</dbReference>
<protein>
    <submittedName>
        <fullName evidence="2">Aldo/keto reductase</fullName>
    </submittedName>
</protein>